<dbReference type="SUPFAM" id="SSF47413">
    <property type="entry name" value="lambda repressor-like DNA-binding domains"/>
    <property type="match status" value="1"/>
</dbReference>
<dbReference type="GO" id="GO:0003677">
    <property type="term" value="F:DNA binding"/>
    <property type="evidence" value="ECO:0007669"/>
    <property type="project" value="InterPro"/>
</dbReference>
<dbReference type="CDD" id="cd00093">
    <property type="entry name" value="HTH_XRE"/>
    <property type="match status" value="1"/>
</dbReference>
<name>A0A4P6YX09_9LACO</name>
<dbReference type="KEGG" id="wei:EQG49_04425"/>
<keyword evidence="3" id="KW-1185">Reference proteome</keyword>
<dbReference type="AlphaFoldDB" id="A0A4P6YX09"/>
<gene>
    <name evidence="2" type="ORF">EQG49_04425</name>
</gene>
<dbReference type="Pfam" id="PF01381">
    <property type="entry name" value="HTH_3"/>
    <property type="match status" value="1"/>
</dbReference>
<dbReference type="Proteomes" id="UP000292886">
    <property type="component" value="Chromosome"/>
</dbReference>
<protein>
    <submittedName>
        <fullName evidence="2">XRE family transcriptional regulator</fullName>
    </submittedName>
</protein>
<dbReference type="OrthoDB" id="2306294at2"/>
<feature type="domain" description="HTH cro/C1-type" evidence="1">
    <location>
        <begin position="13"/>
        <end position="67"/>
    </location>
</feature>
<dbReference type="Gene3D" id="1.10.260.40">
    <property type="entry name" value="lambda repressor-like DNA-binding domains"/>
    <property type="match status" value="1"/>
</dbReference>
<dbReference type="SMART" id="SM00530">
    <property type="entry name" value="HTH_XRE"/>
    <property type="match status" value="1"/>
</dbReference>
<accession>A0A4P6YX09</accession>
<evidence type="ECO:0000259" key="1">
    <source>
        <dbReference type="PROSITE" id="PS50943"/>
    </source>
</evidence>
<reference evidence="3" key="1">
    <citation type="submission" date="2019-03" db="EMBL/GenBank/DDBJ databases">
        <title>Weissella sp. 26KH-42 Genome sequencing.</title>
        <authorList>
            <person name="Heo J."/>
            <person name="Kim S.-J."/>
            <person name="Kim J.-S."/>
            <person name="Hong S.-B."/>
            <person name="Kwon S.-W."/>
        </authorList>
    </citation>
    <scope>NUCLEOTIDE SEQUENCE [LARGE SCALE GENOMIC DNA]</scope>
    <source>
        <strain evidence="3">26KH-42</strain>
    </source>
</reference>
<proteinExistence type="predicted"/>
<sequence>MAVTLIFRDGQAIKEEIALLGFTQESFAKLINVDSSMLNQYLNDKKRMRPTTAKKIANGLKKQVIDVFVV</sequence>
<evidence type="ECO:0000313" key="2">
    <source>
        <dbReference type="EMBL" id="QBO37449.1"/>
    </source>
</evidence>
<dbReference type="InterPro" id="IPR010982">
    <property type="entry name" value="Lambda_DNA-bd_dom_sf"/>
</dbReference>
<dbReference type="PROSITE" id="PS50943">
    <property type="entry name" value="HTH_CROC1"/>
    <property type="match status" value="1"/>
</dbReference>
<dbReference type="InterPro" id="IPR001387">
    <property type="entry name" value="Cro/C1-type_HTH"/>
</dbReference>
<evidence type="ECO:0000313" key="3">
    <source>
        <dbReference type="Proteomes" id="UP000292886"/>
    </source>
</evidence>
<dbReference type="EMBL" id="CP037940">
    <property type="protein sequence ID" value="QBO37449.1"/>
    <property type="molecule type" value="Genomic_DNA"/>
</dbReference>
<organism evidence="2 3">
    <name type="scientific">Periweissella cryptocerci</name>
    <dbReference type="NCBI Taxonomy" id="2506420"/>
    <lineage>
        <taxon>Bacteria</taxon>
        <taxon>Bacillati</taxon>
        <taxon>Bacillota</taxon>
        <taxon>Bacilli</taxon>
        <taxon>Lactobacillales</taxon>
        <taxon>Lactobacillaceae</taxon>
        <taxon>Periweissella</taxon>
    </lineage>
</organism>